<organism evidence="1 2">
    <name type="scientific">Mycena chlorophos</name>
    <name type="common">Agaric fungus</name>
    <name type="synonym">Agaricus chlorophos</name>
    <dbReference type="NCBI Taxonomy" id="658473"/>
    <lineage>
        <taxon>Eukaryota</taxon>
        <taxon>Fungi</taxon>
        <taxon>Dikarya</taxon>
        <taxon>Basidiomycota</taxon>
        <taxon>Agaricomycotina</taxon>
        <taxon>Agaricomycetes</taxon>
        <taxon>Agaricomycetidae</taxon>
        <taxon>Agaricales</taxon>
        <taxon>Marasmiineae</taxon>
        <taxon>Mycenaceae</taxon>
        <taxon>Mycena</taxon>
    </lineage>
</organism>
<gene>
    <name evidence="1" type="ORF">MCHLO_12397</name>
</gene>
<sequence length="89" mass="9544">MAEISLPGELRDRYTANPELAVSSFTPQLSAIECYALKLNHPGAVCVLMQAKKSVMAAGTELTEEDIDRSIEEGTAPLATYIAVFTLGL</sequence>
<dbReference type="EMBL" id="DF849053">
    <property type="protein sequence ID" value="GAT55654.1"/>
    <property type="molecule type" value="Genomic_DNA"/>
</dbReference>
<proteinExistence type="predicted"/>
<keyword evidence="2" id="KW-1185">Reference proteome</keyword>
<protein>
    <submittedName>
        <fullName evidence="1">Uncharacterized protein</fullName>
    </submittedName>
</protein>
<name>A0ABQ0LX67_MYCCL</name>
<evidence type="ECO:0000313" key="2">
    <source>
        <dbReference type="Proteomes" id="UP000815677"/>
    </source>
</evidence>
<accession>A0ABQ0LX67</accession>
<evidence type="ECO:0000313" key="1">
    <source>
        <dbReference type="EMBL" id="GAT55654.1"/>
    </source>
</evidence>
<reference evidence="1" key="1">
    <citation type="submission" date="2014-09" db="EMBL/GenBank/DDBJ databases">
        <title>Genome sequence of the luminous mushroom Mycena chlorophos for searching fungal bioluminescence genes.</title>
        <authorList>
            <person name="Tanaka Y."/>
            <person name="Kasuga D."/>
            <person name="Oba Y."/>
            <person name="Hase S."/>
            <person name="Sato K."/>
            <person name="Oba Y."/>
            <person name="Sakakibara Y."/>
        </authorList>
    </citation>
    <scope>NUCLEOTIDE SEQUENCE</scope>
</reference>
<dbReference type="Proteomes" id="UP000815677">
    <property type="component" value="Unassembled WGS sequence"/>
</dbReference>